<dbReference type="InterPro" id="IPR029063">
    <property type="entry name" value="SAM-dependent_MTases_sf"/>
</dbReference>
<dbReference type="PANTHER" id="PTHR43591">
    <property type="entry name" value="METHYLTRANSFERASE"/>
    <property type="match status" value="1"/>
</dbReference>
<dbReference type="OMA" id="LWRPWAL"/>
<dbReference type="InterPro" id="IPR013216">
    <property type="entry name" value="Methyltransf_11"/>
</dbReference>
<keyword evidence="3" id="KW-1185">Reference proteome</keyword>
<dbReference type="PANTHER" id="PTHR43591:SF46">
    <property type="entry name" value="OS08G0411200 PROTEIN"/>
    <property type="match status" value="1"/>
</dbReference>
<name>A0A8T2RG30_CERRI</name>
<comment type="caution">
    <text evidence="2">The sequence shown here is derived from an EMBL/GenBank/DDBJ whole genome shotgun (WGS) entry which is preliminary data.</text>
</comment>
<organism evidence="2 3">
    <name type="scientific">Ceratopteris richardii</name>
    <name type="common">Triangle waterfern</name>
    <dbReference type="NCBI Taxonomy" id="49495"/>
    <lineage>
        <taxon>Eukaryota</taxon>
        <taxon>Viridiplantae</taxon>
        <taxon>Streptophyta</taxon>
        <taxon>Embryophyta</taxon>
        <taxon>Tracheophyta</taxon>
        <taxon>Polypodiopsida</taxon>
        <taxon>Polypodiidae</taxon>
        <taxon>Polypodiales</taxon>
        <taxon>Pteridineae</taxon>
        <taxon>Pteridaceae</taxon>
        <taxon>Parkerioideae</taxon>
        <taxon>Ceratopteris</taxon>
    </lineage>
</organism>
<feature type="domain" description="Methyltransferase type 11" evidence="1">
    <location>
        <begin position="167"/>
        <end position="266"/>
    </location>
</feature>
<reference evidence="2 3" key="1">
    <citation type="submission" date="2021-08" db="EMBL/GenBank/DDBJ databases">
        <title>WGS assembly of Ceratopteris richardii.</title>
        <authorList>
            <person name="Marchant D.B."/>
            <person name="Chen G."/>
            <person name="Jenkins J."/>
            <person name="Shu S."/>
            <person name="Leebens-Mack J."/>
            <person name="Grimwood J."/>
            <person name="Schmutz J."/>
            <person name="Soltis P."/>
            <person name="Soltis D."/>
            <person name="Chen Z.-H."/>
        </authorList>
    </citation>
    <scope>NUCLEOTIDE SEQUENCE [LARGE SCALE GENOMIC DNA]</scope>
    <source>
        <strain evidence="2">Whitten #5841</strain>
        <tissue evidence="2">Leaf</tissue>
    </source>
</reference>
<sequence length="336" mass="37723">MANALSFSSSVSVSVLFTYLRMRPCRKRIRRMYRPLLASSTPSGELEKIKDMEARNDTIASLLACPICFKPLELSDWTIYKKLKCQSCGKVYVSNGRYLDLTFSSLTDESEAFMRPSTELFRNPAISFFYERGYRQGFQISGYPGPDEELKLANKYMETAVGGTVIDLSCATGIFTRRMIKCGLYKSVIGLDYSETMLEQFHSFIQEDQSLKEQDFLLVRADVGRLPFATETIDAVHAGAAIHCWPSAANGVAEVCRVLKPDGVFIASTQVVEALRPFRQVLRIAYGAAGVWTEEAELRKLCENCGLSNWSSTRNSAFIMFSAQKPRTILSEPDKM</sequence>
<dbReference type="GO" id="GO:0008757">
    <property type="term" value="F:S-adenosylmethionine-dependent methyltransferase activity"/>
    <property type="evidence" value="ECO:0007669"/>
    <property type="project" value="InterPro"/>
</dbReference>
<dbReference type="Gene3D" id="3.40.50.150">
    <property type="entry name" value="Vaccinia Virus protein VP39"/>
    <property type="match status" value="1"/>
</dbReference>
<dbReference type="EMBL" id="CM035432">
    <property type="protein sequence ID" value="KAH7295442.1"/>
    <property type="molecule type" value="Genomic_DNA"/>
</dbReference>
<gene>
    <name evidence="2" type="ORF">KP509_27G047500</name>
</gene>
<dbReference type="Pfam" id="PF08241">
    <property type="entry name" value="Methyltransf_11"/>
    <property type="match status" value="1"/>
</dbReference>
<accession>A0A8T2RG30</accession>
<evidence type="ECO:0000313" key="3">
    <source>
        <dbReference type="Proteomes" id="UP000825935"/>
    </source>
</evidence>
<evidence type="ECO:0000313" key="2">
    <source>
        <dbReference type="EMBL" id="KAH7295442.1"/>
    </source>
</evidence>
<proteinExistence type="predicted"/>
<dbReference type="SUPFAM" id="SSF53335">
    <property type="entry name" value="S-adenosyl-L-methionine-dependent methyltransferases"/>
    <property type="match status" value="1"/>
</dbReference>
<evidence type="ECO:0000259" key="1">
    <source>
        <dbReference type="Pfam" id="PF08241"/>
    </source>
</evidence>
<dbReference type="OrthoDB" id="10017101at2759"/>
<dbReference type="Proteomes" id="UP000825935">
    <property type="component" value="Chromosome 27"/>
</dbReference>
<dbReference type="AlphaFoldDB" id="A0A8T2RG30"/>
<dbReference type="CDD" id="cd02440">
    <property type="entry name" value="AdoMet_MTases"/>
    <property type="match status" value="1"/>
</dbReference>
<protein>
    <recommendedName>
        <fullName evidence="1">Methyltransferase type 11 domain-containing protein</fullName>
    </recommendedName>
</protein>